<feature type="domain" description="Thioredoxin" evidence="3">
    <location>
        <begin position="47"/>
        <end position="116"/>
    </location>
</feature>
<evidence type="ECO:0000313" key="5">
    <source>
        <dbReference type="Proteomes" id="UP001050691"/>
    </source>
</evidence>
<proteinExistence type="predicted"/>
<dbReference type="AlphaFoldDB" id="A0AAV5AEZ0"/>
<organism evidence="4 5">
    <name type="scientific">Clathrus columnatus</name>
    <dbReference type="NCBI Taxonomy" id="1419009"/>
    <lineage>
        <taxon>Eukaryota</taxon>
        <taxon>Fungi</taxon>
        <taxon>Dikarya</taxon>
        <taxon>Basidiomycota</taxon>
        <taxon>Agaricomycotina</taxon>
        <taxon>Agaricomycetes</taxon>
        <taxon>Phallomycetidae</taxon>
        <taxon>Phallales</taxon>
        <taxon>Clathraceae</taxon>
        <taxon>Clathrus</taxon>
    </lineage>
</organism>
<accession>A0AAV5AEZ0</accession>
<dbReference type="Proteomes" id="UP001050691">
    <property type="component" value="Unassembled WGS sequence"/>
</dbReference>
<dbReference type="InterPro" id="IPR013766">
    <property type="entry name" value="Thioredoxin_domain"/>
</dbReference>
<feature type="region of interest" description="Disordered" evidence="1">
    <location>
        <begin position="250"/>
        <end position="274"/>
    </location>
</feature>
<evidence type="ECO:0000256" key="2">
    <source>
        <dbReference type="SAM" id="SignalP"/>
    </source>
</evidence>
<keyword evidence="5" id="KW-1185">Reference proteome</keyword>
<dbReference type="EMBL" id="BPWL01000006">
    <property type="protein sequence ID" value="GJJ11546.1"/>
    <property type="molecule type" value="Genomic_DNA"/>
</dbReference>
<evidence type="ECO:0000256" key="1">
    <source>
        <dbReference type="SAM" id="MobiDB-lite"/>
    </source>
</evidence>
<dbReference type="GO" id="GO:0034976">
    <property type="term" value="P:response to endoplasmic reticulum stress"/>
    <property type="evidence" value="ECO:0007669"/>
    <property type="project" value="TreeGrafter"/>
</dbReference>
<feature type="compositionally biased region" description="Basic and acidic residues" evidence="1">
    <location>
        <begin position="313"/>
        <end position="330"/>
    </location>
</feature>
<name>A0AAV5AEZ0_9AGAM</name>
<dbReference type="SUPFAM" id="SSF52833">
    <property type="entry name" value="Thioredoxin-like"/>
    <property type="match status" value="1"/>
</dbReference>
<evidence type="ECO:0000259" key="3">
    <source>
        <dbReference type="Pfam" id="PF00085"/>
    </source>
</evidence>
<gene>
    <name evidence="4" type="ORF">Clacol_005780</name>
</gene>
<feature type="region of interest" description="Disordered" evidence="1">
    <location>
        <begin position="306"/>
        <end position="330"/>
    </location>
</feature>
<dbReference type="PANTHER" id="PTHR45815:SF3">
    <property type="entry name" value="PROTEIN DISULFIDE-ISOMERASE A6"/>
    <property type="match status" value="1"/>
</dbReference>
<dbReference type="InterPro" id="IPR036249">
    <property type="entry name" value="Thioredoxin-like_sf"/>
</dbReference>
<dbReference type="Pfam" id="PF00085">
    <property type="entry name" value="Thioredoxin"/>
    <property type="match status" value="1"/>
</dbReference>
<reference evidence="4" key="1">
    <citation type="submission" date="2021-10" db="EMBL/GenBank/DDBJ databases">
        <title>De novo Genome Assembly of Clathrus columnatus (Basidiomycota, Fungi) Using Illumina and Nanopore Sequence Data.</title>
        <authorList>
            <person name="Ogiso-Tanaka E."/>
            <person name="Itagaki H."/>
            <person name="Hosoya T."/>
            <person name="Hosaka K."/>
        </authorList>
    </citation>
    <scope>NUCLEOTIDE SEQUENCE</scope>
    <source>
        <strain evidence="4">MO-923</strain>
    </source>
</reference>
<sequence length="330" mass="36801">MIFERSSGLLVLTLFLLLPVEAALFPKKSVVKHIGRKEFQNALKEEHCQRMVPELTRAANALQPLVPVYAVDCDDEKNKPLCAEEGVQGFPTIKLYPEGKKMEPLVFEGTRTASSFFYWASRAVPGSKIFRGQNVEDINKVVRKNSDKTKIVLLNKTSKTPLLWRALAQKYGNDIMFGNCRDRKGKVSIDMGFEATEKKYKVIIYPPGVEIPFLYDSVMKFNVLSEFFEGIINGTVNLDEVREESLAKQKSEQLAEAESVTSGETKPEISDGLEDETLIDESGYGGFNPHEGVDLEHLMKLTGGINPHAAHGARADAKKNPVVDHAKDEL</sequence>
<protein>
    <recommendedName>
        <fullName evidence="3">Thioredoxin domain-containing protein</fullName>
    </recommendedName>
</protein>
<evidence type="ECO:0000313" key="4">
    <source>
        <dbReference type="EMBL" id="GJJ11546.1"/>
    </source>
</evidence>
<keyword evidence="2" id="KW-0732">Signal</keyword>
<feature type="chain" id="PRO_5043327202" description="Thioredoxin domain-containing protein" evidence="2">
    <location>
        <begin position="23"/>
        <end position="330"/>
    </location>
</feature>
<comment type="caution">
    <text evidence="4">The sequence shown here is derived from an EMBL/GenBank/DDBJ whole genome shotgun (WGS) entry which is preliminary data.</text>
</comment>
<feature type="signal peptide" evidence="2">
    <location>
        <begin position="1"/>
        <end position="22"/>
    </location>
</feature>
<dbReference type="GO" id="GO:0015035">
    <property type="term" value="F:protein-disulfide reductase activity"/>
    <property type="evidence" value="ECO:0007669"/>
    <property type="project" value="TreeGrafter"/>
</dbReference>
<dbReference type="GO" id="GO:0005788">
    <property type="term" value="C:endoplasmic reticulum lumen"/>
    <property type="evidence" value="ECO:0007669"/>
    <property type="project" value="TreeGrafter"/>
</dbReference>
<dbReference type="Gene3D" id="3.40.30.10">
    <property type="entry name" value="Glutaredoxin"/>
    <property type="match status" value="2"/>
</dbReference>
<dbReference type="PANTHER" id="PTHR45815">
    <property type="entry name" value="PROTEIN DISULFIDE-ISOMERASE A6"/>
    <property type="match status" value="1"/>
</dbReference>